<dbReference type="Proteomes" id="UP000323000">
    <property type="component" value="Chromosome 4"/>
</dbReference>
<sequence length="117" mass="13186">MATSLLSPLSTPAKELAAPTHGLSKSSFLSNNNLFSSASLLLLRRKPDTELRMLRLCELHFIPSFVVMDNYKNAPQYLYGLSPAQMDMFMTEDNAIHRLSEKVTEVDIKISKIIMCH</sequence>
<protein>
    <submittedName>
        <fullName evidence="1">Uncharacterized protein</fullName>
    </submittedName>
</protein>
<dbReference type="OrthoDB" id="1741846at2759"/>
<reference evidence="2" key="1">
    <citation type="journal article" date="2019" name="Gigascience">
        <title>De novo genome assembly of the endangered Acer yangbiense, a plant species with extremely small populations endemic to Yunnan Province, China.</title>
        <authorList>
            <person name="Yang J."/>
            <person name="Wariss H.M."/>
            <person name="Tao L."/>
            <person name="Zhang R."/>
            <person name="Yun Q."/>
            <person name="Hollingsworth P."/>
            <person name="Dao Z."/>
            <person name="Luo G."/>
            <person name="Guo H."/>
            <person name="Ma Y."/>
            <person name="Sun W."/>
        </authorList>
    </citation>
    <scope>NUCLEOTIDE SEQUENCE [LARGE SCALE GENOMIC DNA]</scope>
    <source>
        <strain evidence="2">cv. Malutang</strain>
    </source>
</reference>
<organism evidence="1 2">
    <name type="scientific">Acer yangbiense</name>
    <dbReference type="NCBI Taxonomy" id="1000413"/>
    <lineage>
        <taxon>Eukaryota</taxon>
        <taxon>Viridiplantae</taxon>
        <taxon>Streptophyta</taxon>
        <taxon>Embryophyta</taxon>
        <taxon>Tracheophyta</taxon>
        <taxon>Spermatophyta</taxon>
        <taxon>Magnoliopsida</taxon>
        <taxon>eudicotyledons</taxon>
        <taxon>Gunneridae</taxon>
        <taxon>Pentapetalae</taxon>
        <taxon>rosids</taxon>
        <taxon>malvids</taxon>
        <taxon>Sapindales</taxon>
        <taxon>Sapindaceae</taxon>
        <taxon>Hippocastanoideae</taxon>
        <taxon>Acereae</taxon>
        <taxon>Acer</taxon>
    </lineage>
</organism>
<evidence type="ECO:0000313" key="2">
    <source>
        <dbReference type="Proteomes" id="UP000323000"/>
    </source>
</evidence>
<name>A0A5C7I5Z4_9ROSI</name>
<dbReference type="EMBL" id="VAHF01000004">
    <property type="protein sequence ID" value="TXG64525.1"/>
    <property type="molecule type" value="Genomic_DNA"/>
</dbReference>
<evidence type="ECO:0000313" key="1">
    <source>
        <dbReference type="EMBL" id="TXG64525.1"/>
    </source>
</evidence>
<comment type="caution">
    <text evidence="1">The sequence shown here is derived from an EMBL/GenBank/DDBJ whole genome shotgun (WGS) entry which is preliminary data.</text>
</comment>
<accession>A0A5C7I5Z4</accession>
<dbReference type="AlphaFoldDB" id="A0A5C7I5Z4"/>
<proteinExistence type="predicted"/>
<keyword evidence="2" id="KW-1185">Reference proteome</keyword>
<gene>
    <name evidence="1" type="ORF">EZV62_011519</name>
</gene>